<reference evidence="1 2" key="1">
    <citation type="submission" date="2023-11" db="EMBL/GenBank/DDBJ databases">
        <title>30 novel species of actinomycetes from the DSMZ collection.</title>
        <authorList>
            <person name="Nouioui I."/>
        </authorList>
    </citation>
    <scope>NUCLEOTIDE SEQUENCE [LARGE SCALE GENOMIC DNA]</scope>
    <source>
        <strain evidence="1 2">DSM 41602</strain>
    </source>
</reference>
<dbReference type="Proteomes" id="UP001354649">
    <property type="component" value="Unassembled WGS sequence"/>
</dbReference>
<evidence type="ECO:0000313" key="1">
    <source>
        <dbReference type="EMBL" id="MEE4589244.1"/>
    </source>
</evidence>
<gene>
    <name evidence="1" type="ORF">V2K49_40535</name>
</gene>
<sequence>MRHRLQASAEWAALSVFRAARMSLPLIAIPALLVLAVYLCVAGTPDP</sequence>
<proteinExistence type="predicted"/>
<accession>A0ABD5JQ78</accession>
<dbReference type="EMBL" id="JAZBJQ010000044">
    <property type="protein sequence ID" value="MEE4589244.1"/>
    <property type="molecule type" value="Genomic_DNA"/>
</dbReference>
<dbReference type="RefSeq" id="WP_185930418.1">
    <property type="nucleotide sequence ID" value="NZ_CP108856.1"/>
</dbReference>
<evidence type="ECO:0008006" key="3">
    <source>
        <dbReference type="Google" id="ProtNLM"/>
    </source>
</evidence>
<organism evidence="1 2">
    <name type="scientific">Streptomyces antimycoticus</name>
    <dbReference type="NCBI Taxonomy" id="68175"/>
    <lineage>
        <taxon>Bacteria</taxon>
        <taxon>Bacillati</taxon>
        <taxon>Actinomycetota</taxon>
        <taxon>Actinomycetes</taxon>
        <taxon>Kitasatosporales</taxon>
        <taxon>Streptomycetaceae</taxon>
        <taxon>Streptomyces</taxon>
        <taxon>Streptomyces violaceusniger group</taxon>
    </lineage>
</organism>
<name>A0ABD5JQ78_9ACTN</name>
<dbReference type="AlphaFoldDB" id="A0ABD5JQ78"/>
<evidence type="ECO:0000313" key="2">
    <source>
        <dbReference type="Proteomes" id="UP001354649"/>
    </source>
</evidence>
<comment type="caution">
    <text evidence="1">The sequence shown here is derived from an EMBL/GenBank/DDBJ whole genome shotgun (WGS) entry which is preliminary data.</text>
</comment>
<protein>
    <recommendedName>
        <fullName evidence="3">ABC transporter permease</fullName>
    </recommendedName>
</protein>
<dbReference type="GeneID" id="97431997"/>